<dbReference type="RefSeq" id="WP_284389058.1">
    <property type="nucleotide sequence ID" value="NZ_BSNG01000001.1"/>
</dbReference>
<sequence length="188" mass="20749">MLRFVAAFLLLATMALPAHAQADSIGAPGPIVFEDVEFVLAWTSHPSETYYKQEYVPAGQTVEQFEDMFMIDVMTDDITPEAAAAAMIKNLDARKGSDPVVNYDMIRNDQTGEILLDFLLSDSTSGTMIVEWNAYRYVPFGDGIALYAISRRGYGEDGARALLTGLKDRRQNAINALALMELPELSLD</sequence>
<keyword evidence="3" id="KW-1185">Reference proteome</keyword>
<feature type="chain" id="PRO_5047165201" evidence="1">
    <location>
        <begin position="21"/>
        <end position="188"/>
    </location>
</feature>
<comment type="caution">
    <text evidence="2">The sequence shown here is derived from an EMBL/GenBank/DDBJ whole genome shotgun (WGS) entry which is preliminary data.</text>
</comment>
<accession>A0ABQ5UDS3</accession>
<gene>
    <name evidence="2" type="ORF">GCM10007913_12870</name>
</gene>
<organism evidence="2 3">
    <name type="scientific">Devosia yakushimensis</name>
    <dbReference type="NCBI Taxonomy" id="470028"/>
    <lineage>
        <taxon>Bacteria</taxon>
        <taxon>Pseudomonadati</taxon>
        <taxon>Pseudomonadota</taxon>
        <taxon>Alphaproteobacteria</taxon>
        <taxon>Hyphomicrobiales</taxon>
        <taxon>Devosiaceae</taxon>
        <taxon>Devosia</taxon>
    </lineage>
</organism>
<evidence type="ECO:0000256" key="1">
    <source>
        <dbReference type="SAM" id="SignalP"/>
    </source>
</evidence>
<reference evidence="2" key="1">
    <citation type="journal article" date="2014" name="Int. J. Syst. Evol. Microbiol.">
        <title>Complete genome of a new Firmicutes species belonging to the dominant human colonic microbiota ('Ruminococcus bicirculans') reveals two chromosomes and a selective capacity to utilize plant glucans.</title>
        <authorList>
            <consortium name="NISC Comparative Sequencing Program"/>
            <person name="Wegmann U."/>
            <person name="Louis P."/>
            <person name="Goesmann A."/>
            <person name="Henrissat B."/>
            <person name="Duncan S.H."/>
            <person name="Flint H.J."/>
        </authorList>
    </citation>
    <scope>NUCLEOTIDE SEQUENCE</scope>
    <source>
        <strain evidence="2">NBRC 103855</strain>
    </source>
</reference>
<keyword evidence="1" id="KW-0732">Signal</keyword>
<feature type="signal peptide" evidence="1">
    <location>
        <begin position="1"/>
        <end position="20"/>
    </location>
</feature>
<reference evidence="2" key="2">
    <citation type="submission" date="2023-01" db="EMBL/GenBank/DDBJ databases">
        <title>Draft genome sequence of Devosia yakushimensis strain NBRC 103855.</title>
        <authorList>
            <person name="Sun Q."/>
            <person name="Mori K."/>
        </authorList>
    </citation>
    <scope>NUCLEOTIDE SEQUENCE</scope>
    <source>
        <strain evidence="2">NBRC 103855</strain>
    </source>
</reference>
<evidence type="ECO:0000313" key="3">
    <source>
        <dbReference type="Proteomes" id="UP001161406"/>
    </source>
</evidence>
<dbReference type="Proteomes" id="UP001161406">
    <property type="component" value="Unassembled WGS sequence"/>
</dbReference>
<name>A0ABQ5UDS3_9HYPH</name>
<protein>
    <submittedName>
        <fullName evidence="2">Uncharacterized protein</fullName>
    </submittedName>
</protein>
<evidence type="ECO:0000313" key="2">
    <source>
        <dbReference type="EMBL" id="GLQ09355.1"/>
    </source>
</evidence>
<proteinExistence type="predicted"/>
<dbReference type="EMBL" id="BSNG01000001">
    <property type="protein sequence ID" value="GLQ09355.1"/>
    <property type="molecule type" value="Genomic_DNA"/>
</dbReference>